<accession>A0AAV4XZU8</accession>
<gene>
    <name evidence="1" type="ORF">CEXT_701751</name>
</gene>
<evidence type="ECO:0000313" key="2">
    <source>
        <dbReference type="Proteomes" id="UP001054945"/>
    </source>
</evidence>
<dbReference type="EMBL" id="BPLR01001194">
    <property type="protein sequence ID" value="GIZ00691.1"/>
    <property type="molecule type" value="Genomic_DNA"/>
</dbReference>
<proteinExistence type="predicted"/>
<name>A0AAV4XZU8_CAEEX</name>
<reference evidence="1 2" key="1">
    <citation type="submission" date="2021-06" db="EMBL/GenBank/DDBJ databases">
        <title>Caerostris extrusa draft genome.</title>
        <authorList>
            <person name="Kono N."/>
            <person name="Arakawa K."/>
        </authorList>
    </citation>
    <scope>NUCLEOTIDE SEQUENCE [LARGE SCALE GENOMIC DNA]</scope>
</reference>
<keyword evidence="2" id="KW-1185">Reference proteome</keyword>
<protein>
    <submittedName>
        <fullName evidence="1">Uncharacterized protein</fullName>
    </submittedName>
</protein>
<dbReference type="AlphaFoldDB" id="A0AAV4XZU8"/>
<organism evidence="1 2">
    <name type="scientific">Caerostris extrusa</name>
    <name type="common">Bark spider</name>
    <name type="synonym">Caerostris bankana</name>
    <dbReference type="NCBI Taxonomy" id="172846"/>
    <lineage>
        <taxon>Eukaryota</taxon>
        <taxon>Metazoa</taxon>
        <taxon>Ecdysozoa</taxon>
        <taxon>Arthropoda</taxon>
        <taxon>Chelicerata</taxon>
        <taxon>Arachnida</taxon>
        <taxon>Araneae</taxon>
        <taxon>Araneomorphae</taxon>
        <taxon>Entelegynae</taxon>
        <taxon>Araneoidea</taxon>
        <taxon>Araneidae</taxon>
        <taxon>Caerostris</taxon>
    </lineage>
</organism>
<sequence length="87" mass="9893">MSTLILMKKRVFRSEIIIIPQKCVLVGRVEEKLIPLGNGSQFKTLVTQTPQNSLLIKADTVMLGNRMYLRVTKLCLKTDIFPISKCK</sequence>
<comment type="caution">
    <text evidence="1">The sequence shown here is derived from an EMBL/GenBank/DDBJ whole genome shotgun (WGS) entry which is preliminary data.</text>
</comment>
<dbReference type="Proteomes" id="UP001054945">
    <property type="component" value="Unassembled WGS sequence"/>
</dbReference>
<evidence type="ECO:0000313" key="1">
    <source>
        <dbReference type="EMBL" id="GIZ00691.1"/>
    </source>
</evidence>